<feature type="region of interest" description="Disordered" evidence="4">
    <location>
        <begin position="614"/>
        <end position="679"/>
    </location>
</feature>
<sequence>MHQLGVRTIFGLHGGHLDALLMGCTDAGIELIDTRHETVAVQAAEGYAKVSVFCVTSSPPLRDAETNCLQGFHDQVVLAKPVTKFAHRVTNVGEIPRIASLAWRTASSGAPGPVLVDFPIDVLFTPVDNGSIAWGNITGPLVTLPGPDPAAIGQIANLLEEAERPAIVISTGARSAVDEIAALADAISIPVFHSPKFSTGFSVKHPFNAGSALNLGLLAATGRPQSDLVLLLGARTGFLLGGRSGAIVPTSSCKIVQVDIDSSEIGRSQHTDLGIVSDIKLAVSALHRVVSRDNSRYRTTEAWIRTALGLKSFRAPHNKSEPKIDKENGYLHPYHALKKLYHYIPDGSIISIDGGETGGWAMQNLPEASASLAMNATGYLGFLGNGWGYSLGAAVADRSKLVLNIQGDGSAGFHLAELDTHKKFNLRILTVVVNNEVWGMSLAGQDIIYGDTTTARPASTLNKTTRYDIIAQGFGLPGLLVDATASLPQSPLDTRRKSFLELGSKDEELWQKALNALGDAVDEIVQSEGPGLIDLRVSNRPHQDMTKSMVGMTDDPDVIVVPLNVTLPRLHLKDDYGRIETHFSQWHDEDSQPDHNKATEGDALIRKDEAQAKKGIATKKNAKAQKNGSGTKVSERKDNDGDNNDDEDDDDKSSSDGLAPRPGRPSNDQRQGTGTTFPIKRIIAEREFNDRTQYLVEWIPTWSSYNTARCGEGEVMKEWKKLKRNNETFQFGNNRKLKVENSTNDDAMPHVQQMVNQILKEYTRFMRRNANTVAEDLFQDNQWQYLDIEQDRLAKTAVRNDSTCTSNDPTAAETLRRYFLERAANRQAPSSIIKTAERCGEPRVQWLSSVDVNAPVHTGQPPHGKPVNEWIDPLFQHQLWDDYYMRLHQWNPRMREWHAGSLRDCVAELVSDAPYLLTKTGPLMFISMSLDVHEIRTVLGTTPFTFQILSLPSMMGKTKIEMKRKAEITLRHSRTAGRIVAVMASSTGTWKTGDTGKSAPWRM</sequence>
<evidence type="ECO:0000313" key="9">
    <source>
        <dbReference type="Proteomes" id="UP001140562"/>
    </source>
</evidence>
<dbReference type="OrthoDB" id="10006023at2759"/>
<comment type="cofactor">
    <cofactor evidence="1">
        <name>thiamine diphosphate</name>
        <dbReference type="ChEBI" id="CHEBI:58937"/>
    </cofactor>
</comment>
<keyword evidence="3" id="KW-0786">Thiamine pyrophosphate</keyword>
<dbReference type="Gene3D" id="3.40.50.1220">
    <property type="entry name" value="TPP-binding domain"/>
    <property type="match status" value="1"/>
</dbReference>
<dbReference type="InterPro" id="IPR029035">
    <property type="entry name" value="DHS-like_NAD/FAD-binding_dom"/>
</dbReference>
<dbReference type="SUPFAM" id="SSF52518">
    <property type="entry name" value="Thiamin diphosphate-binding fold (THDP-binding)"/>
    <property type="match status" value="2"/>
</dbReference>
<gene>
    <name evidence="8" type="ORF">N0V87_010159</name>
</gene>
<evidence type="ECO:0008006" key="10">
    <source>
        <dbReference type="Google" id="ProtNLM"/>
    </source>
</evidence>
<dbReference type="GO" id="GO:0030976">
    <property type="term" value="F:thiamine pyrophosphate binding"/>
    <property type="evidence" value="ECO:0007669"/>
    <property type="project" value="InterPro"/>
</dbReference>
<feature type="domain" description="Thiamine pyrophosphate enzyme TPP-binding" evidence="6">
    <location>
        <begin position="353"/>
        <end position="486"/>
    </location>
</feature>
<evidence type="ECO:0000259" key="6">
    <source>
        <dbReference type="Pfam" id="PF02775"/>
    </source>
</evidence>
<dbReference type="EMBL" id="JAPEUV010000212">
    <property type="protein sequence ID" value="KAJ4330255.1"/>
    <property type="molecule type" value="Genomic_DNA"/>
</dbReference>
<dbReference type="InterPro" id="IPR012001">
    <property type="entry name" value="Thiamin_PyroP_enz_TPP-bd_dom"/>
</dbReference>
<evidence type="ECO:0000256" key="2">
    <source>
        <dbReference type="ARBA" id="ARBA00007812"/>
    </source>
</evidence>
<evidence type="ECO:0000313" key="8">
    <source>
        <dbReference type="EMBL" id="KAJ4330255.1"/>
    </source>
</evidence>
<dbReference type="Proteomes" id="UP001140562">
    <property type="component" value="Unassembled WGS sequence"/>
</dbReference>
<feature type="compositionally biased region" description="Acidic residues" evidence="4">
    <location>
        <begin position="641"/>
        <end position="651"/>
    </location>
</feature>
<protein>
    <recommendedName>
        <fullName evidence="10">Pyruvate decarboxylase</fullName>
    </recommendedName>
</protein>
<feature type="compositionally biased region" description="Polar residues" evidence="4">
    <location>
        <begin position="666"/>
        <end position="676"/>
    </location>
</feature>
<dbReference type="InterPro" id="IPR011766">
    <property type="entry name" value="TPP_enzyme_TPP-bd"/>
</dbReference>
<evidence type="ECO:0000259" key="7">
    <source>
        <dbReference type="Pfam" id="PF02776"/>
    </source>
</evidence>
<accession>A0A9W9BUZ8</accession>
<evidence type="ECO:0000256" key="4">
    <source>
        <dbReference type="SAM" id="MobiDB-lite"/>
    </source>
</evidence>
<dbReference type="GO" id="GO:0050660">
    <property type="term" value="F:flavin adenine dinucleotide binding"/>
    <property type="evidence" value="ECO:0007669"/>
    <property type="project" value="TreeGrafter"/>
</dbReference>
<evidence type="ECO:0000256" key="1">
    <source>
        <dbReference type="ARBA" id="ARBA00001964"/>
    </source>
</evidence>
<comment type="caution">
    <text evidence="8">The sequence shown here is derived from an EMBL/GenBank/DDBJ whole genome shotgun (WGS) entry which is preliminary data.</text>
</comment>
<dbReference type="Gene3D" id="3.40.50.970">
    <property type="match status" value="3"/>
</dbReference>
<feature type="domain" description="Thiamine pyrophosphate enzyme central" evidence="5">
    <location>
        <begin position="153"/>
        <end position="286"/>
    </location>
</feature>
<dbReference type="GO" id="GO:0009097">
    <property type="term" value="P:isoleucine biosynthetic process"/>
    <property type="evidence" value="ECO:0007669"/>
    <property type="project" value="TreeGrafter"/>
</dbReference>
<organism evidence="8 9">
    <name type="scientific">Didymella glomerata</name>
    <dbReference type="NCBI Taxonomy" id="749621"/>
    <lineage>
        <taxon>Eukaryota</taxon>
        <taxon>Fungi</taxon>
        <taxon>Dikarya</taxon>
        <taxon>Ascomycota</taxon>
        <taxon>Pezizomycotina</taxon>
        <taxon>Dothideomycetes</taxon>
        <taxon>Pleosporomycetidae</taxon>
        <taxon>Pleosporales</taxon>
        <taxon>Pleosporineae</taxon>
        <taxon>Didymellaceae</taxon>
        <taxon>Didymella</taxon>
    </lineage>
</organism>
<dbReference type="GO" id="GO:0003984">
    <property type="term" value="F:acetolactate synthase activity"/>
    <property type="evidence" value="ECO:0007669"/>
    <property type="project" value="TreeGrafter"/>
</dbReference>
<dbReference type="CDD" id="cd07035">
    <property type="entry name" value="TPP_PYR_POX_like"/>
    <property type="match status" value="1"/>
</dbReference>
<dbReference type="GO" id="GO:0009099">
    <property type="term" value="P:L-valine biosynthetic process"/>
    <property type="evidence" value="ECO:0007669"/>
    <property type="project" value="TreeGrafter"/>
</dbReference>
<dbReference type="Pfam" id="PF02775">
    <property type="entry name" value="TPP_enzyme_C"/>
    <property type="match status" value="1"/>
</dbReference>
<keyword evidence="9" id="KW-1185">Reference proteome</keyword>
<dbReference type="Pfam" id="PF02776">
    <property type="entry name" value="TPP_enzyme_N"/>
    <property type="match status" value="1"/>
</dbReference>
<dbReference type="GO" id="GO:0000287">
    <property type="term" value="F:magnesium ion binding"/>
    <property type="evidence" value="ECO:0007669"/>
    <property type="project" value="InterPro"/>
</dbReference>
<evidence type="ECO:0000259" key="5">
    <source>
        <dbReference type="Pfam" id="PF00205"/>
    </source>
</evidence>
<feature type="domain" description="Thiamine pyrophosphate enzyme N-terminal TPP-binding" evidence="7">
    <location>
        <begin position="1"/>
        <end position="59"/>
    </location>
</feature>
<evidence type="ECO:0000256" key="3">
    <source>
        <dbReference type="ARBA" id="ARBA00023052"/>
    </source>
</evidence>
<dbReference type="Pfam" id="PF00205">
    <property type="entry name" value="TPP_enzyme_M"/>
    <property type="match status" value="1"/>
</dbReference>
<proteinExistence type="inferred from homology"/>
<dbReference type="PANTHER" id="PTHR18968">
    <property type="entry name" value="THIAMINE PYROPHOSPHATE ENZYMES"/>
    <property type="match status" value="1"/>
</dbReference>
<dbReference type="InterPro" id="IPR045229">
    <property type="entry name" value="TPP_enz"/>
</dbReference>
<dbReference type="GO" id="GO:0005948">
    <property type="term" value="C:acetolactate synthase complex"/>
    <property type="evidence" value="ECO:0007669"/>
    <property type="project" value="TreeGrafter"/>
</dbReference>
<reference evidence="8" key="1">
    <citation type="submission" date="2022-10" db="EMBL/GenBank/DDBJ databases">
        <title>Tapping the CABI collections for fungal endophytes: first genome assemblies for Collariella, Neodidymelliopsis, Ascochyta clinopodiicola, Didymella pomorum, Didymosphaeria variabile, Neocosmospora piperis and Neocucurbitaria cava.</title>
        <authorList>
            <person name="Hill R."/>
        </authorList>
    </citation>
    <scope>NUCLEOTIDE SEQUENCE</scope>
    <source>
        <strain evidence="8">IMI 360193</strain>
    </source>
</reference>
<comment type="similarity">
    <text evidence="2">Belongs to the TPP enzyme family.</text>
</comment>
<dbReference type="InterPro" id="IPR012000">
    <property type="entry name" value="Thiamin_PyroP_enz_cen_dom"/>
</dbReference>
<dbReference type="SUPFAM" id="SSF52467">
    <property type="entry name" value="DHS-like NAD/FAD-binding domain"/>
    <property type="match status" value="1"/>
</dbReference>
<dbReference type="InterPro" id="IPR029061">
    <property type="entry name" value="THDP-binding"/>
</dbReference>
<name>A0A9W9BUZ8_9PLEO</name>
<dbReference type="PANTHER" id="PTHR18968:SF166">
    <property type="entry name" value="2-HYDROXYACYL-COA LYASE 2"/>
    <property type="match status" value="1"/>
</dbReference>
<dbReference type="AlphaFoldDB" id="A0A9W9BUZ8"/>